<evidence type="ECO:0000256" key="1">
    <source>
        <dbReference type="ARBA" id="ARBA00022801"/>
    </source>
</evidence>
<keyword evidence="3" id="KW-1185">Reference proteome</keyword>
<comment type="caution">
    <text evidence="2">The sequence shown here is derived from an EMBL/GenBank/DDBJ whole genome shotgun (WGS) entry which is preliminary data.</text>
</comment>
<organism evidence="2 3">
    <name type="scientific">Gulosibacter chungangensis</name>
    <dbReference type="NCBI Taxonomy" id="979746"/>
    <lineage>
        <taxon>Bacteria</taxon>
        <taxon>Bacillati</taxon>
        <taxon>Actinomycetota</taxon>
        <taxon>Actinomycetes</taxon>
        <taxon>Micrococcales</taxon>
        <taxon>Microbacteriaceae</taxon>
        <taxon>Gulosibacter</taxon>
    </lineage>
</organism>
<dbReference type="PANTHER" id="PTHR20935:SF0">
    <property type="entry name" value="SERINE_THREONINE-PROTEIN PHOSPHATASE PGAM5, MITOCHONDRIAL"/>
    <property type="match status" value="1"/>
</dbReference>
<name>A0A7J5BBV3_9MICO</name>
<dbReference type="SUPFAM" id="SSF53254">
    <property type="entry name" value="Phosphoglycerate mutase-like"/>
    <property type="match status" value="1"/>
</dbReference>
<dbReference type="AlphaFoldDB" id="A0A7J5BBV3"/>
<dbReference type="OrthoDB" id="9800841at2"/>
<keyword evidence="1" id="KW-0378">Hydrolase</keyword>
<dbReference type="RefSeq" id="WP_158052035.1">
    <property type="nucleotide sequence ID" value="NZ_WBKB01000003.1"/>
</dbReference>
<dbReference type="GO" id="GO:0016787">
    <property type="term" value="F:hydrolase activity"/>
    <property type="evidence" value="ECO:0007669"/>
    <property type="project" value="UniProtKB-KW"/>
</dbReference>
<dbReference type="SMART" id="SM00855">
    <property type="entry name" value="PGAM"/>
    <property type="match status" value="1"/>
</dbReference>
<dbReference type="CDD" id="cd07067">
    <property type="entry name" value="HP_PGM_like"/>
    <property type="match status" value="1"/>
</dbReference>
<dbReference type="InterPro" id="IPR051021">
    <property type="entry name" value="Mito_Ser/Thr_phosphatase"/>
</dbReference>
<gene>
    <name evidence="2" type="ORF">F8O05_07020</name>
</gene>
<dbReference type="EMBL" id="WBKB01000003">
    <property type="protein sequence ID" value="KAB1643620.1"/>
    <property type="molecule type" value="Genomic_DNA"/>
</dbReference>
<accession>A0A7J5BBV3</accession>
<evidence type="ECO:0000313" key="3">
    <source>
        <dbReference type="Proteomes" id="UP000433493"/>
    </source>
</evidence>
<dbReference type="Proteomes" id="UP000433493">
    <property type="component" value="Unassembled WGS sequence"/>
</dbReference>
<dbReference type="InterPro" id="IPR029033">
    <property type="entry name" value="His_PPase_superfam"/>
</dbReference>
<dbReference type="Gene3D" id="3.40.50.1240">
    <property type="entry name" value="Phosphoglycerate mutase-like"/>
    <property type="match status" value="1"/>
</dbReference>
<dbReference type="InterPro" id="IPR013078">
    <property type="entry name" value="His_Pase_superF_clade-1"/>
</dbReference>
<proteinExistence type="predicted"/>
<sequence length="199" mass="22130">MSHFLYLVRHGEQENAEHGIDEGPLSERGRAQAHAIGKKLARVPFTRQLTSPLERAVDTAGIIDSYTQGPAFEASNLLFDCVPSSGESAPAHYDSFFSGVDPVAIEAGQAQMNDAITALFTRARDDEHTLLVTHNFVIGYFVRELLGLPEWNWLTLSTGHTALTVLRLRTKRPDELKLFGDLSHLEPEDRTGINWYADV</sequence>
<reference evidence="2 3" key="1">
    <citation type="submission" date="2019-09" db="EMBL/GenBank/DDBJ databases">
        <title>Phylogeny of genus Pseudoclavibacter and closely related genus.</title>
        <authorList>
            <person name="Li Y."/>
        </authorList>
    </citation>
    <scope>NUCLEOTIDE SEQUENCE [LARGE SCALE GENOMIC DNA]</scope>
    <source>
        <strain evidence="2 3">KCTC 13959</strain>
    </source>
</reference>
<dbReference type="Pfam" id="PF00300">
    <property type="entry name" value="His_Phos_1"/>
    <property type="match status" value="2"/>
</dbReference>
<protein>
    <submittedName>
        <fullName evidence="2">Histidine phosphatase family protein</fullName>
    </submittedName>
</protein>
<dbReference type="PANTHER" id="PTHR20935">
    <property type="entry name" value="PHOSPHOGLYCERATE MUTASE-RELATED"/>
    <property type="match status" value="1"/>
</dbReference>
<evidence type="ECO:0000313" key="2">
    <source>
        <dbReference type="EMBL" id="KAB1643620.1"/>
    </source>
</evidence>